<dbReference type="SMART" id="SM00191">
    <property type="entry name" value="Int_alpha"/>
    <property type="match status" value="6"/>
</dbReference>
<dbReference type="RefSeq" id="WP_203943168.1">
    <property type="nucleotide sequence ID" value="NZ_BOOR01000007.1"/>
</dbReference>
<dbReference type="InterPro" id="IPR028994">
    <property type="entry name" value="Integrin_alpha_N"/>
</dbReference>
<proteinExistence type="predicted"/>
<sequence>MRRFPATTRCLLLVMVSALVCAAAMSPAPPSPPPVTSDPTPPSTPIETPTPTPSVSPSLAPPPPTSAPTRFPTPPDPRPPRKTPPEACPNAGKFDFDGDGQDDAVVGDQFAGFGSSRGGRLFLLRGRAGAPLDPVIEAFESGVPGWTARPGHIDGDRCMDLVVANPFADSSDALGSGMAYVFWGGRDFGRVGSPRLELRAPKPRAGARFGWSVAVRDHLIAMGAPYEDADGETGSGAVYLFQVDKREPGRPKRITQESPGVPGASEAGDLFGWSVTIGRLGHDPDMPDLAVGAPFEDADDAGGDDAGAVTVLYDVSAREAPYEGAKWDLHQATDEVPATAGDRFGYSLRYGKNGVKSYLAVGAPLADPERVRDAGVVVLFEVAESGPRFLRVVRQGFTGIGEHLEQGDRFGASVAFSGPYLLVGIPGEGSPEAPESGAVGVVPLADGPPGWMQTEDDPRPYDHFGASVGPFGEGRFLIGAPDRGVTGAVTVVTTPISVGGRESNELSPTGAAGAEALDFGSFVTG</sequence>
<evidence type="ECO:0000256" key="3">
    <source>
        <dbReference type="ARBA" id="ARBA00023180"/>
    </source>
</evidence>
<evidence type="ECO:0000313" key="6">
    <source>
        <dbReference type="EMBL" id="GII52890.1"/>
    </source>
</evidence>
<gene>
    <name evidence="6" type="ORF">Pth03_12790</name>
</gene>
<feature type="chain" id="PRO_5039182669" evidence="5">
    <location>
        <begin position="23"/>
        <end position="525"/>
    </location>
</feature>
<accession>A0A8J3VA32</accession>
<comment type="caution">
    <text evidence="6">The sequence shown here is derived from an EMBL/GenBank/DDBJ whole genome shotgun (WGS) entry which is preliminary data.</text>
</comment>
<dbReference type="EMBL" id="BOOR01000007">
    <property type="protein sequence ID" value="GII52890.1"/>
    <property type="molecule type" value="Genomic_DNA"/>
</dbReference>
<evidence type="ECO:0000313" key="7">
    <source>
        <dbReference type="Proteomes" id="UP000605992"/>
    </source>
</evidence>
<feature type="region of interest" description="Disordered" evidence="4">
    <location>
        <begin position="27"/>
        <end position="95"/>
    </location>
</feature>
<dbReference type="InterPro" id="IPR013517">
    <property type="entry name" value="FG-GAP"/>
</dbReference>
<feature type="signal peptide" evidence="5">
    <location>
        <begin position="1"/>
        <end position="22"/>
    </location>
</feature>
<evidence type="ECO:0000256" key="4">
    <source>
        <dbReference type="SAM" id="MobiDB-lite"/>
    </source>
</evidence>
<name>A0A8J3VA32_9ACTN</name>
<keyword evidence="1 5" id="KW-0732">Signal</keyword>
<evidence type="ECO:0000256" key="2">
    <source>
        <dbReference type="ARBA" id="ARBA00022737"/>
    </source>
</evidence>
<dbReference type="Gene3D" id="2.130.10.130">
    <property type="entry name" value="Integrin alpha, N-terminal"/>
    <property type="match status" value="2"/>
</dbReference>
<feature type="compositionally biased region" description="Pro residues" evidence="4">
    <location>
        <begin position="27"/>
        <end position="77"/>
    </location>
</feature>
<dbReference type="AlphaFoldDB" id="A0A8J3VA32"/>
<dbReference type="Pfam" id="PF14312">
    <property type="entry name" value="FG-GAP_2"/>
    <property type="match status" value="1"/>
</dbReference>
<evidence type="ECO:0000256" key="1">
    <source>
        <dbReference type="ARBA" id="ARBA00022729"/>
    </source>
</evidence>
<dbReference type="PROSITE" id="PS51470">
    <property type="entry name" value="FG_GAP"/>
    <property type="match status" value="2"/>
</dbReference>
<evidence type="ECO:0000256" key="5">
    <source>
        <dbReference type="SAM" id="SignalP"/>
    </source>
</evidence>
<keyword evidence="3" id="KW-0325">Glycoprotein</keyword>
<dbReference type="PANTHER" id="PTHR36220:SF1">
    <property type="entry name" value="GAMMA TUBULIN COMPLEX COMPONENT C-TERMINAL DOMAIN-CONTAINING PROTEIN"/>
    <property type="match status" value="1"/>
</dbReference>
<keyword evidence="7" id="KW-1185">Reference proteome</keyword>
<dbReference type="Proteomes" id="UP000605992">
    <property type="component" value="Unassembled WGS sequence"/>
</dbReference>
<dbReference type="InterPro" id="IPR013519">
    <property type="entry name" value="Int_alpha_beta-p"/>
</dbReference>
<keyword evidence="2" id="KW-0677">Repeat</keyword>
<dbReference type="PANTHER" id="PTHR36220">
    <property type="entry name" value="UNNAMED PRODUCT"/>
    <property type="match status" value="1"/>
</dbReference>
<dbReference type="SUPFAM" id="SSF69318">
    <property type="entry name" value="Integrin alpha N-terminal domain"/>
    <property type="match status" value="1"/>
</dbReference>
<organism evidence="6 7">
    <name type="scientific">Planotetraspora thailandica</name>
    <dbReference type="NCBI Taxonomy" id="487172"/>
    <lineage>
        <taxon>Bacteria</taxon>
        <taxon>Bacillati</taxon>
        <taxon>Actinomycetota</taxon>
        <taxon>Actinomycetes</taxon>
        <taxon>Streptosporangiales</taxon>
        <taxon>Streptosporangiaceae</taxon>
        <taxon>Planotetraspora</taxon>
    </lineage>
</organism>
<protein>
    <submittedName>
        <fullName evidence="6">Uncharacterized protein</fullName>
    </submittedName>
</protein>
<reference evidence="6" key="1">
    <citation type="submission" date="2021-01" db="EMBL/GenBank/DDBJ databases">
        <title>Whole genome shotgun sequence of Planotetraspora thailandica NBRC 104271.</title>
        <authorList>
            <person name="Komaki H."/>
            <person name="Tamura T."/>
        </authorList>
    </citation>
    <scope>NUCLEOTIDE SEQUENCE</scope>
    <source>
        <strain evidence="6">NBRC 104271</strain>
    </source>
</reference>